<evidence type="ECO:0000313" key="4">
    <source>
        <dbReference type="Proteomes" id="UP000587760"/>
    </source>
</evidence>
<dbReference type="AlphaFoldDB" id="A0A841RBD9"/>
<dbReference type="InterPro" id="IPR050640">
    <property type="entry name" value="Bact_2-comp_sensor_kinase"/>
</dbReference>
<keyword evidence="4" id="KW-1185">Reference proteome</keyword>
<organism evidence="3 4">
    <name type="scientific">Spirochaeta isovalerica</name>
    <dbReference type="NCBI Taxonomy" id="150"/>
    <lineage>
        <taxon>Bacteria</taxon>
        <taxon>Pseudomonadati</taxon>
        <taxon>Spirochaetota</taxon>
        <taxon>Spirochaetia</taxon>
        <taxon>Spirochaetales</taxon>
        <taxon>Spirochaetaceae</taxon>
        <taxon>Spirochaeta</taxon>
    </lineage>
</organism>
<feature type="transmembrane region" description="Helical" evidence="1">
    <location>
        <begin position="175"/>
        <end position="194"/>
    </location>
</feature>
<comment type="caution">
    <text evidence="3">The sequence shown here is derived from an EMBL/GenBank/DDBJ whole genome shotgun (WGS) entry which is preliminary data.</text>
</comment>
<dbReference type="SUPFAM" id="SSF55874">
    <property type="entry name" value="ATPase domain of HSP90 chaperone/DNA topoisomerase II/histidine kinase"/>
    <property type="match status" value="1"/>
</dbReference>
<evidence type="ECO:0000256" key="1">
    <source>
        <dbReference type="SAM" id="Phobius"/>
    </source>
</evidence>
<keyword evidence="1" id="KW-0472">Membrane</keyword>
<gene>
    <name evidence="3" type="ORF">HNR50_001656</name>
</gene>
<dbReference type="RefSeq" id="WP_184745736.1">
    <property type="nucleotide sequence ID" value="NZ_JACHGJ010000002.1"/>
</dbReference>
<dbReference type="InterPro" id="IPR010559">
    <property type="entry name" value="Sig_transdc_His_kin_internal"/>
</dbReference>
<feature type="domain" description="PAS" evidence="2">
    <location>
        <begin position="325"/>
        <end position="383"/>
    </location>
</feature>
<proteinExistence type="predicted"/>
<dbReference type="PROSITE" id="PS50112">
    <property type="entry name" value="PAS"/>
    <property type="match status" value="1"/>
</dbReference>
<keyword evidence="3" id="KW-0808">Transferase</keyword>
<dbReference type="EMBL" id="JACHGJ010000002">
    <property type="protein sequence ID" value="MBB6479998.1"/>
    <property type="molecule type" value="Genomic_DNA"/>
</dbReference>
<dbReference type="GO" id="GO:0016020">
    <property type="term" value="C:membrane"/>
    <property type="evidence" value="ECO:0007669"/>
    <property type="project" value="InterPro"/>
</dbReference>
<name>A0A841RBD9_9SPIO</name>
<dbReference type="InterPro" id="IPR036890">
    <property type="entry name" value="HATPase_C_sf"/>
</dbReference>
<accession>A0A841RBD9</accession>
<dbReference type="Pfam" id="PF13188">
    <property type="entry name" value="PAS_8"/>
    <property type="match status" value="1"/>
</dbReference>
<evidence type="ECO:0000313" key="3">
    <source>
        <dbReference type="EMBL" id="MBB6479998.1"/>
    </source>
</evidence>
<keyword evidence="3" id="KW-0418">Kinase</keyword>
<protein>
    <submittedName>
        <fullName evidence="3">Sensor histidine kinase YesM</fullName>
    </submittedName>
</protein>
<dbReference type="Pfam" id="PF06580">
    <property type="entry name" value="His_kinase"/>
    <property type="match status" value="1"/>
</dbReference>
<dbReference type="InterPro" id="IPR000014">
    <property type="entry name" value="PAS"/>
</dbReference>
<dbReference type="PANTHER" id="PTHR34220:SF7">
    <property type="entry name" value="SENSOR HISTIDINE KINASE YPDA"/>
    <property type="match status" value="1"/>
</dbReference>
<dbReference type="Proteomes" id="UP000587760">
    <property type="component" value="Unassembled WGS sequence"/>
</dbReference>
<sequence length="649" mass="74634">MEDDVLALSRSKQIWNDILISMNELQYNWSDGETYFQFKEQYQSLDHYFRELDNRPRKNIIDLNKTLNRRMKDLYNTWIVAREGVLEVLSAIESPDFERVVLQLERKPGLQRINHLWTELYYSSDAADNKDAYILRNVIDSIEFFPIYSETVNKLFDVIIGEVDVLTSTLRNVEILVSLSLFILFIGIALYYSFRFSNSISQPIMDLSYKLSSFVGKTLKLKHSPDLDELNLLGESVGNLISHYTDLSVQAGRLAMGELDSPILDLQEHGVVGRALKDINLYLMELAETSQWIKKGNYGARIRIKSEKDILASNFNVMSKVIDEKITTLKNIFEAVEESIIVINRKGEVLEGNSKFLQLVGLKGETDLSNEKMNLSLFFYTDDLPDELFDSSSENILYIDLKDINGEPIPVKLLSRKMPEDQSVGEQFMLFITNETLKMRMERERETLRAQAVESELMALRAQINPHFLFNTLNGIAHLIESNSDKAVIMIEKLADLFRYSLVSTRRITVLLSEELNIIKQFMDIEKMRYGDNLEVEYHIDKELLYNTIPPMLLQPIVENAVKYGSDEGGKIHIDFEIVKEGNFLIITISDRGTQAVNPHILLEQQGTGIRNVNQRMMTLYNQPVQFVQNNPGGLKVILKIPETASEFN</sequence>
<keyword evidence="1" id="KW-1133">Transmembrane helix</keyword>
<dbReference type="GO" id="GO:0000155">
    <property type="term" value="F:phosphorelay sensor kinase activity"/>
    <property type="evidence" value="ECO:0007669"/>
    <property type="project" value="InterPro"/>
</dbReference>
<dbReference type="PANTHER" id="PTHR34220">
    <property type="entry name" value="SENSOR HISTIDINE KINASE YPDA"/>
    <property type="match status" value="1"/>
</dbReference>
<reference evidence="3 4" key="1">
    <citation type="submission" date="2020-08" db="EMBL/GenBank/DDBJ databases">
        <title>Genomic Encyclopedia of Type Strains, Phase IV (KMG-IV): sequencing the most valuable type-strain genomes for metagenomic binning, comparative biology and taxonomic classification.</title>
        <authorList>
            <person name="Goeker M."/>
        </authorList>
    </citation>
    <scope>NUCLEOTIDE SEQUENCE [LARGE SCALE GENOMIC DNA]</scope>
    <source>
        <strain evidence="3 4">DSM 2461</strain>
    </source>
</reference>
<keyword evidence="1" id="KW-0812">Transmembrane</keyword>
<dbReference type="Gene3D" id="3.30.565.10">
    <property type="entry name" value="Histidine kinase-like ATPase, C-terminal domain"/>
    <property type="match status" value="1"/>
</dbReference>
<evidence type="ECO:0000259" key="2">
    <source>
        <dbReference type="PROSITE" id="PS50112"/>
    </source>
</evidence>